<proteinExistence type="predicted"/>
<dbReference type="EMBL" id="GBRH01211872">
    <property type="protein sequence ID" value="JAD86023.1"/>
    <property type="molecule type" value="Transcribed_RNA"/>
</dbReference>
<feature type="signal peptide" evidence="1">
    <location>
        <begin position="1"/>
        <end position="18"/>
    </location>
</feature>
<accession>A0A0A9DH60</accession>
<feature type="chain" id="PRO_5002044957" evidence="1">
    <location>
        <begin position="19"/>
        <end position="80"/>
    </location>
</feature>
<reference evidence="2" key="2">
    <citation type="journal article" date="2015" name="Data Brief">
        <title>Shoot transcriptome of the giant reed, Arundo donax.</title>
        <authorList>
            <person name="Barrero R.A."/>
            <person name="Guerrero F.D."/>
            <person name="Moolhuijzen P."/>
            <person name="Goolsby J.A."/>
            <person name="Tidwell J."/>
            <person name="Bellgard S.E."/>
            <person name="Bellgard M.I."/>
        </authorList>
    </citation>
    <scope>NUCLEOTIDE SEQUENCE</scope>
    <source>
        <tissue evidence="2">Shoot tissue taken approximately 20 cm above the soil surface</tissue>
    </source>
</reference>
<dbReference type="AlphaFoldDB" id="A0A0A9DH60"/>
<organism evidence="2">
    <name type="scientific">Arundo donax</name>
    <name type="common">Giant reed</name>
    <name type="synonym">Donax arundinaceus</name>
    <dbReference type="NCBI Taxonomy" id="35708"/>
    <lineage>
        <taxon>Eukaryota</taxon>
        <taxon>Viridiplantae</taxon>
        <taxon>Streptophyta</taxon>
        <taxon>Embryophyta</taxon>
        <taxon>Tracheophyta</taxon>
        <taxon>Spermatophyta</taxon>
        <taxon>Magnoliopsida</taxon>
        <taxon>Liliopsida</taxon>
        <taxon>Poales</taxon>
        <taxon>Poaceae</taxon>
        <taxon>PACMAD clade</taxon>
        <taxon>Arundinoideae</taxon>
        <taxon>Arundineae</taxon>
        <taxon>Arundo</taxon>
    </lineage>
</organism>
<protein>
    <submittedName>
        <fullName evidence="2">Gpm519</fullName>
    </submittedName>
</protein>
<evidence type="ECO:0000256" key="1">
    <source>
        <dbReference type="SAM" id="SignalP"/>
    </source>
</evidence>
<reference evidence="2" key="1">
    <citation type="submission" date="2014-09" db="EMBL/GenBank/DDBJ databases">
        <authorList>
            <person name="Magalhaes I.L.F."/>
            <person name="Oliveira U."/>
            <person name="Santos F.R."/>
            <person name="Vidigal T.H.D.A."/>
            <person name="Brescovit A.D."/>
            <person name="Santos A.J."/>
        </authorList>
    </citation>
    <scope>NUCLEOTIDE SEQUENCE</scope>
    <source>
        <tissue evidence="2">Shoot tissue taken approximately 20 cm above the soil surface</tissue>
    </source>
</reference>
<evidence type="ECO:0000313" key="2">
    <source>
        <dbReference type="EMBL" id="JAD86023.1"/>
    </source>
</evidence>
<keyword evidence="1" id="KW-0732">Signal</keyword>
<sequence>MTLAALTSLCTLLSMVLRLVCHHHHLHSSRCHPSGASSSPFFLSSQRLQSLCWRHQEKGILLQFQHLVTLSFLCFNTSFP</sequence>
<name>A0A0A9DH60_ARUDO</name>